<dbReference type="EMBL" id="NTFS01000166">
    <property type="protein sequence ID" value="PAX53153.1"/>
    <property type="molecule type" value="Genomic_DNA"/>
</dbReference>
<dbReference type="Proteomes" id="UP000218238">
    <property type="component" value="Unassembled WGS sequence"/>
</dbReference>
<evidence type="ECO:0000313" key="1">
    <source>
        <dbReference type="EMBL" id="PAX53153.1"/>
    </source>
</evidence>
<name>A0A2A2THD8_9CYAN</name>
<accession>A0A2A2THD8</accession>
<gene>
    <name evidence="1" type="ORF">CK510_15505</name>
</gene>
<proteinExistence type="predicted"/>
<organism evidence="1 2">
    <name type="scientific">Brunnivagina elsteri CCALA 953</name>
    <dbReference type="NCBI Taxonomy" id="987040"/>
    <lineage>
        <taxon>Bacteria</taxon>
        <taxon>Bacillati</taxon>
        <taxon>Cyanobacteriota</taxon>
        <taxon>Cyanophyceae</taxon>
        <taxon>Nostocales</taxon>
        <taxon>Calotrichaceae</taxon>
        <taxon>Brunnivagina</taxon>
    </lineage>
</organism>
<sequence length="80" mass="9618">MTIFDAKLIRNLVSPIIECLIQRIIIQVLAFREKLGFWIIPTIRYFAWGKKPNFLSFPDCDKLDFQDSYYKLENKFKKDI</sequence>
<comment type="caution">
    <text evidence="1">The sequence shown here is derived from an EMBL/GenBank/DDBJ whole genome shotgun (WGS) entry which is preliminary data.</text>
</comment>
<evidence type="ECO:0000313" key="2">
    <source>
        <dbReference type="Proteomes" id="UP000218238"/>
    </source>
</evidence>
<dbReference type="AlphaFoldDB" id="A0A2A2THD8"/>
<keyword evidence="2" id="KW-1185">Reference proteome</keyword>
<protein>
    <submittedName>
        <fullName evidence="1">Uncharacterized protein</fullName>
    </submittedName>
</protein>
<reference evidence="1 2" key="1">
    <citation type="submission" date="2017-08" db="EMBL/GenBank/DDBJ databases">
        <title>Draft genome sequence of filamentous cyanobacterium Calothrix elsteri CCALA 953.</title>
        <authorList>
            <person name="Gagunashvili A.N."/>
            <person name="Elster J."/>
            <person name="Andresson O.S."/>
        </authorList>
    </citation>
    <scope>NUCLEOTIDE SEQUENCE [LARGE SCALE GENOMIC DNA]</scope>
    <source>
        <strain evidence="1 2">CCALA 953</strain>
    </source>
</reference>